<dbReference type="RefSeq" id="WP_263711015.1">
    <property type="nucleotide sequence ID" value="NZ_JAOWKX010000002.1"/>
</dbReference>
<evidence type="ECO:0000313" key="3">
    <source>
        <dbReference type="Proteomes" id="UP001652504"/>
    </source>
</evidence>
<dbReference type="PANTHER" id="PTHR35585">
    <property type="entry name" value="HHE DOMAIN PROTEIN (AFU_ORTHOLOGUE AFUA_4G00730)"/>
    <property type="match status" value="1"/>
</dbReference>
<evidence type="ECO:0000313" key="2">
    <source>
        <dbReference type="EMBL" id="MCV2883802.1"/>
    </source>
</evidence>
<organism evidence="2 3">
    <name type="scientific">Fluctibacter corallii</name>
    <dbReference type="NCBI Taxonomy" id="2984329"/>
    <lineage>
        <taxon>Bacteria</taxon>
        <taxon>Pseudomonadati</taxon>
        <taxon>Pseudomonadota</taxon>
        <taxon>Gammaproteobacteria</taxon>
        <taxon>Alteromonadales</taxon>
        <taxon>Alteromonadaceae</taxon>
        <taxon>Fluctibacter</taxon>
    </lineage>
</organism>
<keyword evidence="3" id="KW-1185">Reference proteome</keyword>
<feature type="domain" description="Hemerythrin-like" evidence="1">
    <location>
        <begin position="3"/>
        <end position="119"/>
    </location>
</feature>
<gene>
    <name evidence="2" type="ORF">OE749_03690</name>
</gene>
<dbReference type="InterPro" id="IPR012312">
    <property type="entry name" value="Hemerythrin-like"/>
</dbReference>
<dbReference type="PANTHER" id="PTHR35585:SF1">
    <property type="entry name" value="HHE DOMAIN PROTEIN (AFU_ORTHOLOGUE AFUA_4G00730)"/>
    <property type="match status" value="1"/>
</dbReference>
<reference evidence="2 3" key="1">
    <citation type="submission" date="2022-10" db="EMBL/GenBank/DDBJ databases">
        <title>Aestuariibacter sp. AA17 isolated from Montipora capitata coral fragment.</title>
        <authorList>
            <person name="Emsley S.A."/>
            <person name="Pfannmuller K.M."/>
            <person name="Loughran R.M."/>
            <person name="Shlafstein M."/>
            <person name="Papke E."/>
            <person name="Saw J.H."/>
            <person name="Ushijima B."/>
            <person name="Videau P."/>
        </authorList>
    </citation>
    <scope>NUCLEOTIDE SEQUENCE [LARGE SCALE GENOMIC DNA]</scope>
    <source>
        <strain evidence="2 3">AA17</strain>
    </source>
</reference>
<name>A0ABT3A5D4_9ALTE</name>
<dbReference type="Gene3D" id="1.20.120.520">
    <property type="entry name" value="nmb1532 protein domain like"/>
    <property type="match status" value="1"/>
</dbReference>
<evidence type="ECO:0000259" key="1">
    <source>
        <dbReference type="Pfam" id="PF01814"/>
    </source>
</evidence>
<protein>
    <submittedName>
        <fullName evidence="2">Hemerythrin domain-containing protein</fullName>
    </submittedName>
</protein>
<proteinExistence type="predicted"/>
<comment type="caution">
    <text evidence="2">The sequence shown here is derived from an EMBL/GenBank/DDBJ whole genome shotgun (WGS) entry which is preliminary data.</text>
</comment>
<dbReference type="Proteomes" id="UP001652504">
    <property type="component" value="Unassembled WGS sequence"/>
</dbReference>
<dbReference type="EMBL" id="JAOWKX010000002">
    <property type="protein sequence ID" value="MCV2883802.1"/>
    <property type="molecule type" value="Genomic_DNA"/>
</dbReference>
<sequence>MRIFEALREDHDKQRALLATLMDTSGASSTRKDYYAQLKDELNRHAIAEERHFYIALMESDKAIEKSRHGIAEHHEIDELIEKLDQTDMSSSAWMSYMKNLNEKVLHHLEEEERETFQLAGRILSDAQKSELATRYQSEMKT</sequence>
<accession>A0ABT3A5D4</accession>
<dbReference type="Pfam" id="PF01814">
    <property type="entry name" value="Hemerythrin"/>
    <property type="match status" value="1"/>
</dbReference>